<dbReference type="Proteomes" id="UP001383192">
    <property type="component" value="Unassembled WGS sequence"/>
</dbReference>
<protein>
    <recommendedName>
        <fullName evidence="3">BED-type domain-containing protein</fullName>
    </recommendedName>
</protein>
<keyword evidence="2" id="KW-1185">Reference proteome</keyword>
<dbReference type="EMBL" id="JAYKXP010000001">
    <property type="protein sequence ID" value="KAK7062592.1"/>
    <property type="molecule type" value="Genomic_DNA"/>
</dbReference>
<evidence type="ECO:0000313" key="1">
    <source>
        <dbReference type="EMBL" id="KAK7062592.1"/>
    </source>
</evidence>
<gene>
    <name evidence="1" type="ORF">VNI00_000080</name>
</gene>
<proteinExistence type="predicted"/>
<comment type="caution">
    <text evidence="1">The sequence shown here is derived from an EMBL/GenBank/DDBJ whole genome shotgun (WGS) entry which is preliminary data.</text>
</comment>
<reference evidence="1 2" key="1">
    <citation type="submission" date="2024-01" db="EMBL/GenBank/DDBJ databases">
        <title>A draft genome for a cacao thread blight-causing isolate of Paramarasmius palmivorus.</title>
        <authorList>
            <person name="Baruah I.K."/>
            <person name="Bukari Y."/>
            <person name="Amoako-Attah I."/>
            <person name="Meinhardt L.W."/>
            <person name="Bailey B.A."/>
            <person name="Cohen S.P."/>
        </authorList>
    </citation>
    <scope>NUCLEOTIDE SEQUENCE [LARGE SCALE GENOMIC DNA]</scope>
    <source>
        <strain evidence="1 2">GH-12</strain>
    </source>
</reference>
<sequence>MLTVFISEAVDKLNRAKTQGRKNTLCWDSTSHRQQDFDAAVQRPVVNFTTLPPTRKAGTRTQHSKHAADIYEFFTYEGGYYRCNYCLRKREESAIPEAINVHPYSPDTGNTNMQRHLVAAHFHEWIDDCDARGIPVTADCTIEKAKLYQDQHNHPDPTVALKFAAFSREGLQSQQKELQFLIGKEFPICPGDTL</sequence>
<accession>A0AAW0EEA0</accession>
<evidence type="ECO:0008006" key="3">
    <source>
        <dbReference type="Google" id="ProtNLM"/>
    </source>
</evidence>
<organism evidence="1 2">
    <name type="scientific">Paramarasmius palmivorus</name>
    <dbReference type="NCBI Taxonomy" id="297713"/>
    <lineage>
        <taxon>Eukaryota</taxon>
        <taxon>Fungi</taxon>
        <taxon>Dikarya</taxon>
        <taxon>Basidiomycota</taxon>
        <taxon>Agaricomycotina</taxon>
        <taxon>Agaricomycetes</taxon>
        <taxon>Agaricomycetidae</taxon>
        <taxon>Agaricales</taxon>
        <taxon>Marasmiineae</taxon>
        <taxon>Marasmiaceae</taxon>
        <taxon>Paramarasmius</taxon>
    </lineage>
</organism>
<name>A0AAW0EEA0_9AGAR</name>
<evidence type="ECO:0000313" key="2">
    <source>
        <dbReference type="Proteomes" id="UP001383192"/>
    </source>
</evidence>
<dbReference type="AlphaFoldDB" id="A0AAW0EEA0"/>